<dbReference type="Gene3D" id="1.20.120.1200">
    <property type="entry name" value="NADH-ubiquinone/plastoquinone oxidoreductase chain 6, subunit NuoJ"/>
    <property type="match status" value="1"/>
</dbReference>
<feature type="transmembrane region" description="Helical" evidence="4">
    <location>
        <begin position="92"/>
        <end position="112"/>
    </location>
</feature>
<proteinExistence type="inferred from homology"/>
<comment type="subcellular location">
    <subcellularLocation>
        <location evidence="4">Cell membrane</location>
        <topology evidence="4">Multi-pass membrane protein</topology>
    </subcellularLocation>
</comment>
<feature type="transmembrane region" description="Helical" evidence="4">
    <location>
        <begin position="6"/>
        <end position="21"/>
    </location>
</feature>
<dbReference type="PANTHER" id="PTHR33269">
    <property type="entry name" value="NADH-UBIQUINONE OXIDOREDUCTASE CHAIN 6"/>
    <property type="match status" value="1"/>
</dbReference>
<keyword evidence="5" id="KW-0560">Oxidoreductase</keyword>
<comment type="similarity">
    <text evidence="1 4">Belongs to the complex I subunit 6 family.</text>
</comment>
<feature type="transmembrane region" description="Helical" evidence="4">
    <location>
        <begin position="140"/>
        <end position="161"/>
    </location>
</feature>
<dbReference type="Proteomes" id="UP000018419">
    <property type="component" value="Unassembled WGS sequence"/>
</dbReference>
<dbReference type="InterPro" id="IPR042106">
    <property type="entry name" value="Nuo/plastoQ_OxRdtase_6_NuoJ"/>
</dbReference>
<feature type="transmembrane region" description="Helical" evidence="4">
    <location>
        <begin position="56"/>
        <end position="76"/>
    </location>
</feature>
<evidence type="ECO:0000313" key="5">
    <source>
        <dbReference type="EMBL" id="EET83818.1"/>
    </source>
</evidence>
<evidence type="ECO:0000256" key="1">
    <source>
        <dbReference type="ARBA" id="ARBA00005698"/>
    </source>
</evidence>
<organism evidence="5 6">
    <name type="scientific">Acinetobacter radioresistens SK82</name>
    <dbReference type="NCBI Taxonomy" id="596318"/>
    <lineage>
        <taxon>Bacteria</taxon>
        <taxon>Pseudomonadati</taxon>
        <taxon>Pseudomonadota</taxon>
        <taxon>Gammaproteobacteria</taxon>
        <taxon>Moraxellales</taxon>
        <taxon>Moraxellaceae</taxon>
        <taxon>Acinetobacter</taxon>
    </lineage>
</organism>
<reference evidence="5 6" key="1">
    <citation type="submission" date="2009-07" db="EMBL/GenBank/DDBJ databases">
        <authorList>
            <person name="Madupu R."/>
            <person name="Durkin A.S."/>
            <person name="Torralba M."/>
            <person name="Methe B."/>
            <person name="Sutton G.G."/>
            <person name="Strausberg R.L."/>
            <person name="Nelson K.E."/>
        </authorList>
    </citation>
    <scope>NUCLEOTIDE SEQUENCE [LARGE SCALE GENOMIC DNA]</scope>
    <source>
        <strain evidence="5 6">SK82</strain>
    </source>
</reference>
<dbReference type="Pfam" id="PF00499">
    <property type="entry name" value="Oxidored_q3"/>
    <property type="match status" value="1"/>
</dbReference>
<comment type="catalytic activity">
    <reaction evidence="4">
        <text>a quinone + NADH + 5 H(+)(in) = a quinol + NAD(+) + 4 H(+)(out)</text>
        <dbReference type="Rhea" id="RHEA:57888"/>
        <dbReference type="ChEBI" id="CHEBI:15378"/>
        <dbReference type="ChEBI" id="CHEBI:24646"/>
        <dbReference type="ChEBI" id="CHEBI:57540"/>
        <dbReference type="ChEBI" id="CHEBI:57945"/>
        <dbReference type="ChEBI" id="CHEBI:132124"/>
    </reaction>
</comment>
<comment type="function">
    <text evidence="4">NDH-1 shuttles electrons from NADH, via FMN and iron-sulfur (Fe-S) centers, to quinones in the respiratory chain. Couples the redox reaction to proton translocation (for every two electrons transferred, four hydrogen ions are translocated across the cytoplasmic membrane), and thus conserves the redox energy in a proton gradient.</text>
</comment>
<evidence type="ECO:0000256" key="4">
    <source>
        <dbReference type="RuleBase" id="RU004429"/>
    </source>
</evidence>
<dbReference type="EMBL" id="ACVR01000011">
    <property type="protein sequence ID" value="EET83818.1"/>
    <property type="molecule type" value="Genomic_DNA"/>
</dbReference>
<gene>
    <name evidence="5" type="ORF">ACIRA0001_0333</name>
</gene>
<evidence type="ECO:0000256" key="3">
    <source>
        <dbReference type="ARBA" id="ARBA00025811"/>
    </source>
</evidence>
<keyword evidence="4" id="KW-0812">Transmembrane</keyword>
<keyword evidence="4" id="KW-1003">Cell membrane</keyword>
<keyword evidence="6" id="KW-1185">Reference proteome</keyword>
<keyword evidence="4" id="KW-0874">Quinone</keyword>
<dbReference type="GO" id="GO:0016491">
    <property type="term" value="F:oxidoreductase activity"/>
    <property type="evidence" value="ECO:0007669"/>
    <property type="project" value="UniProtKB-KW"/>
</dbReference>
<sequence length="175" mass="18956">MMWPFYLMALVAIISTIRVVTNTNPVHALLSLIVSLLAVAGIFLIVGAPFAGALEVIVYAGAIMVLFVFVVMMLNLGQQTMEQERKWLNSSAWAYPALMSFLMGLILVWMLGGEYTTAGATLGREIIGPKAVGQSLFTHYLLLVEVAAMLLLASLVAAFHIGRREPGAEEENNNG</sequence>
<evidence type="ECO:0000256" key="2">
    <source>
        <dbReference type="ARBA" id="ARBA00019907"/>
    </source>
</evidence>
<evidence type="ECO:0000313" key="6">
    <source>
        <dbReference type="Proteomes" id="UP000018419"/>
    </source>
</evidence>
<accession>A0ABM9YRN1</accession>
<comment type="caution">
    <text evidence="5">The sequence shown here is derived from an EMBL/GenBank/DDBJ whole genome shotgun (WGS) entry which is preliminary data.</text>
</comment>
<comment type="subunit">
    <text evidence="3">Composed of 13 different subunits. Subunits NuoA, H, J, K, L, M, N constitute the membrane sector of the complex.</text>
</comment>
<name>A0ABM9YRN1_ACIRA</name>
<dbReference type="PANTHER" id="PTHR33269:SF17">
    <property type="entry name" value="NADH-UBIQUINONE OXIDOREDUCTASE CHAIN 6"/>
    <property type="match status" value="1"/>
</dbReference>
<dbReference type="NCBIfam" id="NF005162">
    <property type="entry name" value="PRK06638.1-1"/>
    <property type="match status" value="1"/>
</dbReference>
<feature type="transmembrane region" description="Helical" evidence="4">
    <location>
        <begin position="28"/>
        <end position="50"/>
    </location>
</feature>
<dbReference type="EC" id="7.1.1.-" evidence="4"/>
<keyword evidence="4" id="KW-0472">Membrane</keyword>
<keyword evidence="4" id="KW-1133">Transmembrane helix</keyword>
<dbReference type="InterPro" id="IPR001457">
    <property type="entry name" value="NADH_UbQ/plastoQ_OxRdtase_su6"/>
</dbReference>
<keyword evidence="4" id="KW-0520">NAD</keyword>
<protein>
    <recommendedName>
        <fullName evidence="2 4">NADH-quinone oxidoreductase subunit J</fullName>
        <ecNumber evidence="4">7.1.1.-</ecNumber>
    </recommendedName>
</protein>